<dbReference type="EMBL" id="LABX01000211">
    <property type="protein sequence ID" value="KMO29202.1"/>
    <property type="molecule type" value="Genomic_DNA"/>
</dbReference>
<dbReference type="GO" id="GO:0071972">
    <property type="term" value="F:peptidoglycan L,D-transpeptidase activity"/>
    <property type="evidence" value="ECO:0007669"/>
    <property type="project" value="TreeGrafter"/>
</dbReference>
<dbReference type="GO" id="GO:0008360">
    <property type="term" value="P:regulation of cell shape"/>
    <property type="evidence" value="ECO:0007669"/>
    <property type="project" value="UniProtKB-UniRule"/>
</dbReference>
<dbReference type="GO" id="GO:0071555">
    <property type="term" value="P:cell wall organization"/>
    <property type="evidence" value="ECO:0007669"/>
    <property type="project" value="UniProtKB-UniRule"/>
</dbReference>
<evidence type="ECO:0000313" key="13">
    <source>
        <dbReference type="Proteomes" id="UP000035929"/>
    </source>
</evidence>
<keyword evidence="6 9" id="KW-0133">Cell shape</keyword>
<comment type="pathway">
    <text evidence="1 9">Cell wall biogenesis; peptidoglycan biosynthesis.</text>
</comment>
<sequence>MAAILGAGLGTTLGAGPALAQGAPGGYGGGFIEYLMTGQDPGAVATPLRPMPVARDGTILTGRGYAADVYGHRPAYARTTGYTAAGASGMQVGYAPVAPGPFLHSGDPVPSPVGQPQGYQSTASTRPQLHAYAQPQAAVPQPYAPDPFEAPRARSGPMPEAREEAIGRATDPRFQRQEVAYDGGQRPGTVVIDTPSRFLYLVQPGGRALRYGIGVGRPGFTWSGMKTVSAKREWPDWTPPAEMLRRRPDLPRHMAGGPANPLGARALYLGSSLYRIHGTNEPHTIGQSVSSGCIRMMNEDVMDLYERVPVGARVLVI</sequence>
<evidence type="ECO:0000256" key="10">
    <source>
        <dbReference type="SAM" id="MobiDB-lite"/>
    </source>
</evidence>
<dbReference type="PATRIC" id="fig|270351.6.peg.3089"/>
<dbReference type="InterPro" id="IPR038063">
    <property type="entry name" value="Transpep_catalytic_dom"/>
</dbReference>
<dbReference type="GO" id="GO:0018104">
    <property type="term" value="P:peptidoglycan-protein cross-linking"/>
    <property type="evidence" value="ECO:0007669"/>
    <property type="project" value="TreeGrafter"/>
</dbReference>
<comment type="caution">
    <text evidence="12">The sequence shown here is derived from an EMBL/GenBank/DDBJ whole genome shotgun (WGS) entry which is preliminary data.</text>
</comment>
<evidence type="ECO:0000256" key="6">
    <source>
        <dbReference type="ARBA" id="ARBA00022960"/>
    </source>
</evidence>
<evidence type="ECO:0000256" key="3">
    <source>
        <dbReference type="ARBA" id="ARBA00022676"/>
    </source>
</evidence>
<feature type="domain" description="L,D-TPase catalytic" evidence="11">
    <location>
        <begin position="188"/>
        <end position="317"/>
    </location>
</feature>
<organism evidence="12 13">
    <name type="scientific">Methylobacterium aquaticum</name>
    <dbReference type="NCBI Taxonomy" id="270351"/>
    <lineage>
        <taxon>Bacteria</taxon>
        <taxon>Pseudomonadati</taxon>
        <taxon>Pseudomonadota</taxon>
        <taxon>Alphaproteobacteria</taxon>
        <taxon>Hyphomicrobiales</taxon>
        <taxon>Methylobacteriaceae</taxon>
        <taxon>Methylobacterium</taxon>
    </lineage>
</organism>
<evidence type="ECO:0000313" key="12">
    <source>
        <dbReference type="EMBL" id="KMO29202.1"/>
    </source>
</evidence>
<protein>
    <submittedName>
        <fullName evidence="12">ErfK/YbiS/YcfS/YnhG family protein</fullName>
    </submittedName>
</protein>
<keyword evidence="8 9" id="KW-0961">Cell wall biogenesis/degradation</keyword>
<keyword evidence="5" id="KW-0378">Hydrolase</keyword>
<feature type="compositionally biased region" description="Low complexity" evidence="10">
    <location>
        <begin position="131"/>
        <end position="141"/>
    </location>
</feature>
<dbReference type="CDD" id="cd16913">
    <property type="entry name" value="YkuD_like"/>
    <property type="match status" value="1"/>
</dbReference>
<dbReference type="Proteomes" id="UP000035929">
    <property type="component" value="Unassembled WGS sequence"/>
</dbReference>
<dbReference type="PANTHER" id="PTHR30582">
    <property type="entry name" value="L,D-TRANSPEPTIDASE"/>
    <property type="match status" value="1"/>
</dbReference>
<dbReference type="Gene3D" id="2.40.440.10">
    <property type="entry name" value="L,D-transpeptidase catalytic domain-like"/>
    <property type="match status" value="1"/>
</dbReference>
<keyword evidence="4" id="KW-0808">Transferase</keyword>
<comment type="similarity">
    <text evidence="2">Belongs to the YkuD family.</text>
</comment>
<evidence type="ECO:0000256" key="8">
    <source>
        <dbReference type="ARBA" id="ARBA00023316"/>
    </source>
</evidence>
<dbReference type="InterPro" id="IPR005490">
    <property type="entry name" value="LD_TPept_cat_dom"/>
</dbReference>
<evidence type="ECO:0000256" key="5">
    <source>
        <dbReference type="ARBA" id="ARBA00022801"/>
    </source>
</evidence>
<evidence type="ECO:0000256" key="1">
    <source>
        <dbReference type="ARBA" id="ARBA00004752"/>
    </source>
</evidence>
<dbReference type="Pfam" id="PF03734">
    <property type="entry name" value="YkuD"/>
    <property type="match status" value="1"/>
</dbReference>
<reference evidence="12 13" key="1">
    <citation type="submission" date="2015-03" db="EMBL/GenBank/DDBJ databases">
        <title>Genome sequencing of Methylobacterium aquaticum DSM16371 type strain.</title>
        <authorList>
            <person name="Chaudhry V."/>
            <person name="Patil P.B."/>
        </authorList>
    </citation>
    <scope>NUCLEOTIDE SEQUENCE [LARGE SCALE GENOMIC DNA]</scope>
    <source>
        <strain evidence="12 13">DSM 16371</strain>
    </source>
</reference>
<feature type="active site" description="Proton donor/acceptor" evidence="9">
    <location>
        <position position="277"/>
    </location>
</feature>
<accession>A0A0J6S6F1</accession>
<evidence type="ECO:0000259" key="11">
    <source>
        <dbReference type="PROSITE" id="PS52029"/>
    </source>
</evidence>
<name>A0A0J6S6F1_9HYPH</name>
<feature type="region of interest" description="Disordered" evidence="10">
    <location>
        <begin position="101"/>
        <end position="166"/>
    </location>
</feature>
<keyword evidence="7 9" id="KW-0573">Peptidoglycan synthesis</keyword>
<evidence type="ECO:0000256" key="2">
    <source>
        <dbReference type="ARBA" id="ARBA00005992"/>
    </source>
</evidence>
<dbReference type="PROSITE" id="PS52029">
    <property type="entry name" value="LD_TPASE"/>
    <property type="match status" value="1"/>
</dbReference>
<feature type="active site" description="Nucleophile" evidence="9">
    <location>
        <position position="293"/>
    </location>
</feature>
<gene>
    <name evidence="12" type="ORF">VP06_25105</name>
</gene>
<evidence type="ECO:0000256" key="4">
    <source>
        <dbReference type="ARBA" id="ARBA00022679"/>
    </source>
</evidence>
<dbReference type="UniPathway" id="UPA00219"/>
<dbReference type="FunFam" id="2.40.440.10:FF:000002">
    <property type="entry name" value="L,D-transpeptidase ErfK/SrfK"/>
    <property type="match status" value="1"/>
</dbReference>
<dbReference type="PANTHER" id="PTHR30582:SF24">
    <property type="entry name" value="L,D-TRANSPEPTIDASE ERFK_SRFK-RELATED"/>
    <property type="match status" value="1"/>
</dbReference>
<evidence type="ECO:0000256" key="9">
    <source>
        <dbReference type="PROSITE-ProRule" id="PRU01373"/>
    </source>
</evidence>
<evidence type="ECO:0000256" key="7">
    <source>
        <dbReference type="ARBA" id="ARBA00022984"/>
    </source>
</evidence>
<keyword evidence="3" id="KW-0328">Glycosyltransferase</keyword>
<dbReference type="InterPro" id="IPR050979">
    <property type="entry name" value="LD-transpeptidase"/>
</dbReference>
<dbReference type="GO" id="GO:0005576">
    <property type="term" value="C:extracellular region"/>
    <property type="evidence" value="ECO:0007669"/>
    <property type="project" value="TreeGrafter"/>
</dbReference>
<dbReference type="AlphaFoldDB" id="A0A0J6S6F1"/>
<proteinExistence type="inferred from homology"/>
<feature type="compositionally biased region" description="Polar residues" evidence="10">
    <location>
        <begin position="117"/>
        <end position="127"/>
    </location>
</feature>
<dbReference type="SUPFAM" id="SSF141523">
    <property type="entry name" value="L,D-transpeptidase catalytic domain-like"/>
    <property type="match status" value="1"/>
</dbReference>
<dbReference type="GO" id="GO:0016757">
    <property type="term" value="F:glycosyltransferase activity"/>
    <property type="evidence" value="ECO:0007669"/>
    <property type="project" value="UniProtKB-KW"/>
</dbReference>